<sequence length="523" mass="59492">MGSEVSTQRAEHVELPTFTTRQNNSPRGTGRNPSATEADTSALMTEDPKQLLNIAVQRIRELFANRPDSKPATQLLRATGFPRYLLGRVQYTSRQPGILNDFISHTVIGSSKTVFPETRSVMQCFDVLAEDLALHSALHICVVATQTEAFLSALSLHVKLLQIGRLRQFTLALPLSGVIYLLRALRFLSRQEVSDILNSLSDEQPATPLPLRADFLERTGPNSGHQKRWLRFRFTWPEKPDPYDSDLAVYTWQPSCSKPRKEFLQIFLFRSKEDWRQSILVFAKSPRVVRRITELRSACKPHRARMPLAHQCNDLLAAILRLAQEEMTDFVSLVENEIEQMKFIGRKNPSGSKVYHLLHLQDHVKGARQGIKSNIRQVEKLSKQLVLFLPRPRPEEDPRRAKVFNKFVRSQAQTEKTLRVVESKLDDGIAIIKSQMDLVQLRRTLILSILAGLYIPLSFVTSFMGMNLNSIDETTQWWRNVTESTGNSTEVKRDIHVSSNGESQNWTLSLFWTIAGPSQSAPS</sequence>
<keyword evidence="3 6" id="KW-1133">Transmembrane helix</keyword>
<feature type="compositionally biased region" description="Polar residues" evidence="5">
    <location>
        <begin position="17"/>
        <end position="43"/>
    </location>
</feature>
<dbReference type="Proteomes" id="UP000777438">
    <property type="component" value="Unassembled WGS sequence"/>
</dbReference>
<evidence type="ECO:0000256" key="3">
    <source>
        <dbReference type="ARBA" id="ARBA00022989"/>
    </source>
</evidence>
<keyword evidence="8" id="KW-1185">Reference proteome</keyword>
<dbReference type="Pfam" id="PF01544">
    <property type="entry name" value="CorA"/>
    <property type="match status" value="1"/>
</dbReference>
<dbReference type="AlphaFoldDB" id="A0A9P8VXC9"/>
<evidence type="ECO:0000256" key="5">
    <source>
        <dbReference type="SAM" id="MobiDB-lite"/>
    </source>
</evidence>
<proteinExistence type="predicted"/>
<feature type="region of interest" description="Disordered" evidence="5">
    <location>
        <begin position="1"/>
        <end position="43"/>
    </location>
</feature>
<evidence type="ECO:0000256" key="1">
    <source>
        <dbReference type="ARBA" id="ARBA00004141"/>
    </source>
</evidence>
<accession>A0A9P8VXC9</accession>
<dbReference type="InterPro" id="IPR045863">
    <property type="entry name" value="CorA_TM1_TM2"/>
</dbReference>
<feature type="transmembrane region" description="Helical" evidence="6">
    <location>
        <begin position="445"/>
        <end position="466"/>
    </location>
</feature>
<dbReference type="SUPFAM" id="SSF144083">
    <property type="entry name" value="Magnesium transport protein CorA, transmembrane region"/>
    <property type="match status" value="1"/>
</dbReference>
<dbReference type="Gene3D" id="1.20.58.340">
    <property type="entry name" value="Magnesium transport protein CorA, transmembrane region"/>
    <property type="match status" value="1"/>
</dbReference>
<keyword evidence="2 6" id="KW-0812">Transmembrane</keyword>
<name>A0A9P8VXC9_9HYPO</name>
<gene>
    <name evidence="7" type="ORF">B0T10DRAFT_565494</name>
</gene>
<organism evidence="7 8">
    <name type="scientific">Thelonectria olida</name>
    <dbReference type="NCBI Taxonomy" id="1576542"/>
    <lineage>
        <taxon>Eukaryota</taxon>
        <taxon>Fungi</taxon>
        <taxon>Dikarya</taxon>
        <taxon>Ascomycota</taxon>
        <taxon>Pezizomycotina</taxon>
        <taxon>Sordariomycetes</taxon>
        <taxon>Hypocreomycetidae</taxon>
        <taxon>Hypocreales</taxon>
        <taxon>Nectriaceae</taxon>
        <taxon>Thelonectria</taxon>
    </lineage>
</organism>
<dbReference type="EMBL" id="JAGPYM010000025">
    <property type="protein sequence ID" value="KAH6880760.1"/>
    <property type="molecule type" value="Genomic_DNA"/>
</dbReference>
<evidence type="ECO:0000256" key="6">
    <source>
        <dbReference type="SAM" id="Phobius"/>
    </source>
</evidence>
<reference evidence="7 8" key="1">
    <citation type="journal article" date="2021" name="Nat. Commun.">
        <title>Genetic determinants of endophytism in the Arabidopsis root mycobiome.</title>
        <authorList>
            <person name="Mesny F."/>
            <person name="Miyauchi S."/>
            <person name="Thiergart T."/>
            <person name="Pickel B."/>
            <person name="Atanasova L."/>
            <person name="Karlsson M."/>
            <person name="Huettel B."/>
            <person name="Barry K.W."/>
            <person name="Haridas S."/>
            <person name="Chen C."/>
            <person name="Bauer D."/>
            <person name="Andreopoulos W."/>
            <person name="Pangilinan J."/>
            <person name="LaButti K."/>
            <person name="Riley R."/>
            <person name="Lipzen A."/>
            <person name="Clum A."/>
            <person name="Drula E."/>
            <person name="Henrissat B."/>
            <person name="Kohler A."/>
            <person name="Grigoriev I.V."/>
            <person name="Martin F.M."/>
            <person name="Hacquard S."/>
        </authorList>
    </citation>
    <scope>NUCLEOTIDE SEQUENCE [LARGE SCALE GENOMIC DNA]</scope>
    <source>
        <strain evidence="7 8">MPI-CAGE-CH-0241</strain>
    </source>
</reference>
<dbReference type="GO" id="GO:0016020">
    <property type="term" value="C:membrane"/>
    <property type="evidence" value="ECO:0007669"/>
    <property type="project" value="UniProtKB-SubCell"/>
</dbReference>
<evidence type="ECO:0000256" key="4">
    <source>
        <dbReference type="ARBA" id="ARBA00023136"/>
    </source>
</evidence>
<protein>
    <submittedName>
        <fullName evidence="7">Uncharacterized protein</fullName>
    </submittedName>
</protein>
<dbReference type="OrthoDB" id="3231000at2759"/>
<comment type="caution">
    <text evidence="7">The sequence shown here is derived from an EMBL/GenBank/DDBJ whole genome shotgun (WGS) entry which is preliminary data.</text>
</comment>
<keyword evidence="4 6" id="KW-0472">Membrane</keyword>
<comment type="subcellular location">
    <subcellularLocation>
        <location evidence="1">Membrane</location>
        <topology evidence="1">Multi-pass membrane protein</topology>
    </subcellularLocation>
</comment>
<dbReference type="InterPro" id="IPR002523">
    <property type="entry name" value="MgTranspt_CorA/ZnTranspt_ZntB"/>
</dbReference>
<evidence type="ECO:0000256" key="2">
    <source>
        <dbReference type="ARBA" id="ARBA00022692"/>
    </source>
</evidence>
<evidence type="ECO:0000313" key="8">
    <source>
        <dbReference type="Proteomes" id="UP000777438"/>
    </source>
</evidence>
<evidence type="ECO:0000313" key="7">
    <source>
        <dbReference type="EMBL" id="KAH6880760.1"/>
    </source>
</evidence>
<dbReference type="GO" id="GO:0046873">
    <property type="term" value="F:metal ion transmembrane transporter activity"/>
    <property type="evidence" value="ECO:0007669"/>
    <property type="project" value="InterPro"/>
</dbReference>